<feature type="transmembrane region" description="Helical" evidence="2">
    <location>
        <begin position="113"/>
        <end position="132"/>
    </location>
</feature>
<feature type="transmembrane region" description="Helical" evidence="2">
    <location>
        <begin position="81"/>
        <end position="101"/>
    </location>
</feature>
<name>A0ABM9QI17_9FIRM</name>
<dbReference type="Proteomes" id="UP000027600">
    <property type="component" value="Chromosome I"/>
</dbReference>
<keyword evidence="2" id="KW-1133">Transmembrane helix</keyword>
<evidence type="ECO:0000256" key="1">
    <source>
        <dbReference type="SAM" id="Coils"/>
    </source>
</evidence>
<gene>
    <name evidence="3" type="ORF">RBI_I01870</name>
</gene>
<keyword evidence="2" id="KW-0812">Transmembrane</keyword>
<feature type="transmembrane region" description="Helical" evidence="2">
    <location>
        <begin position="53"/>
        <end position="69"/>
    </location>
</feature>
<feature type="coiled-coil region" evidence="1">
    <location>
        <begin position="242"/>
        <end position="276"/>
    </location>
</feature>
<evidence type="ECO:0000313" key="3">
    <source>
        <dbReference type="EMBL" id="CCO05568.1"/>
    </source>
</evidence>
<sequence>MSLFKFLFNCRLKFRRFLYQNRYLIERMYSTAWFLMFFNIILTLIIRNGFSEAMLVIISICFFLIDFIRSLNKMTTSLRSFLLDSVFLELISVAVLFDVFNKIAHLGNNSYDFIIQYVLIVLAITISWSIVSCMANNKVATLANIILSTAIGLMIYIKDAIFDVLPDSLFQKYDSSDFLISIGYTPKGIVQAALNYAFLPFLISNIIAALICEIKGYWIDKYNDGKDITMEMIKEDINEKEVHSSNESVEKSREKLEQTQANIKMQMNIIDNLLARGFKLSEALELAELDEEVYNKFKAEK</sequence>
<feature type="transmembrane region" description="Helical" evidence="2">
    <location>
        <begin position="193"/>
        <end position="212"/>
    </location>
</feature>
<protein>
    <submittedName>
        <fullName evidence="3">Uncharacterized protein</fullName>
    </submittedName>
</protein>
<evidence type="ECO:0000256" key="2">
    <source>
        <dbReference type="SAM" id="Phobius"/>
    </source>
</evidence>
<evidence type="ECO:0000313" key="4">
    <source>
        <dbReference type="Proteomes" id="UP000027600"/>
    </source>
</evidence>
<organism evidence="3 4">
    <name type="scientific">Ruminococcus bicirculans</name>
    <name type="common">ex Wegman et al. 2014</name>
    <dbReference type="NCBI Taxonomy" id="1160721"/>
    <lineage>
        <taxon>Bacteria</taxon>
        <taxon>Bacillati</taxon>
        <taxon>Bacillota</taxon>
        <taxon>Clostridia</taxon>
        <taxon>Eubacteriales</taxon>
        <taxon>Oscillospiraceae</taxon>
        <taxon>Ruminococcus</taxon>
    </lineage>
</organism>
<feature type="transmembrane region" description="Helical" evidence="2">
    <location>
        <begin position="28"/>
        <end position="47"/>
    </location>
</feature>
<keyword evidence="4" id="KW-1185">Reference proteome</keyword>
<reference evidence="3 4" key="1">
    <citation type="journal article" date="2014" name="Int. J. Syst. Evol. Microbiol.">
        <title>Complete genome of a new Firmicutes species belonging to the dominant human colonic microbiota ('Ruminococcus bicirculans') reveals two chromosomes and a selective capacity to utilize plant glucans.</title>
        <authorList>
            <consortium name="NISC Comparative Sequencing Program"/>
            <person name="Wegmann U."/>
            <person name="Louis P."/>
            <person name="Goesmann A."/>
            <person name="Henrissat B."/>
            <person name="Duncan S.H."/>
            <person name="Flint H.J."/>
        </authorList>
    </citation>
    <scope>NUCLEOTIDE SEQUENCE [LARGE SCALE GENOMIC DNA]</scope>
    <source>
        <strain evidence="3 4">80/3</strain>
    </source>
</reference>
<keyword evidence="1" id="KW-0175">Coiled coil</keyword>
<proteinExistence type="predicted"/>
<feature type="transmembrane region" description="Helical" evidence="2">
    <location>
        <begin position="139"/>
        <end position="157"/>
    </location>
</feature>
<dbReference type="EMBL" id="HF545616">
    <property type="protein sequence ID" value="CCO05568.1"/>
    <property type="molecule type" value="Genomic_DNA"/>
</dbReference>
<keyword evidence="2" id="KW-0472">Membrane</keyword>
<accession>A0ABM9QI17</accession>